<gene>
    <name evidence="2" type="ORF">PENTCL1PPCAC_26880</name>
</gene>
<feature type="non-terminal residue" evidence="2">
    <location>
        <position position="1"/>
    </location>
</feature>
<feature type="compositionally biased region" description="Basic and acidic residues" evidence="1">
    <location>
        <begin position="114"/>
        <end position="148"/>
    </location>
</feature>
<feature type="compositionally biased region" description="Basic and acidic residues" evidence="1">
    <location>
        <begin position="452"/>
        <end position="494"/>
    </location>
</feature>
<accession>A0AAV5UCL3</accession>
<feature type="region of interest" description="Disordered" evidence="1">
    <location>
        <begin position="1"/>
        <end position="581"/>
    </location>
</feature>
<feature type="compositionally biased region" description="Basic and acidic residues" evidence="1">
    <location>
        <begin position="173"/>
        <end position="198"/>
    </location>
</feature>
<feature type="compositionally biased region" description="Basic and acidic residues" evidence="1">
    <location>
        <begin position="433"/>
        <end position="445"/>
    </location>
</feature>
<sequence length="581" mass="65814">KKEEEERRKKEEDDRVKKDEEEKEKKRIEEERRKEEEMKKEEEKKRKIAEEEERLRKENKEKECMREVRQAFEDNGIEAEDASSVMSDERSIGDSEGSIGLTPKQLAERKRKMRDKEVRNERLAREFQAKLNRDEEEKHRIEKRRDSEDSNMEPDVDGRDTAEREALNALQEEEARLMRETNRQKRLEKKQQREKEQKTAGNMEGDEADKVTDAAIRKKSTTSTGSSDEPKKKKRGRPRKNISQIDEDKKHAEAIQKKRKMIIESSSDEQIPVPSTSAATAAASPISDRSNSTYDTPSPPTDASSSTANPGVTSSSAARGGEGIPQSTPLPPSSPPKSSTIAGQKNRSSDSSEMDPNKSKLGGMDYVGRDAMKTMEDMPRIPKKKHDEQPKKHPRTNVLPSQPQRQIELHHTSFVPLVHPPSANPKANMTPWRMERDKVAGRIEKSTGNGRRSSDDSTERRPTVKQPRDKMKNPVIVREDPLDKIDMGDKRKLSNAETALQVKQARIEEGIKGGSFNGQTPARMYTPSGRSPAYVQSPVWSPSADSPHYGSPQGDGTRPRPIQQIQHVQQPPPHPPPPLPL</sequence>
<feature type="compositionally biased region" description="Basic and acidic residues" evidence="1">
    <location>
        <begin position="347"/>
        <end position="358"/>
    </location>
</feature>
<evidence type="ECO:0000256" key="1">
    <source>
        <dbReference type="SAM" id="MobiDB-lite"/>
    </source>
</evidence>
<dbReference type="EMBL" id="BTSX01000006">
    <property type="protein sequence ID" value="GMT04706.1"/>
    <property type="molecule type" value="Genomic_DNA"/>
</dbReference>
<feature type="compositionally biased region" description="Low complexity" evidence="1">
    <location>
        <begin position="275"/>
        <end position="310"/>
    </location>
</feature>
<proteinExistence type="predicted"/>
<feature type="compositionally biased region" description="Pro residues" evidence="1">
    <location>
        <begin position="570"/>
        <end position="581"/>
    </location>
</feature>
<name>A0AAV5UCL3_9BILA</name>
<feature type="compositionally biased region" description="Low complexity" evidence="1">
    <location>
        <begin position="559"/>
        <end position="569"/>
    </location>
</feature>
<feature type="compositionally biased region" description="Basic and acidic residues" evidence="1">
    <location>
        <begin position="246"/>
        <end position="256"/>
    </location>
</feature>
<feature type="compositionally biased region" description="Basic and acidic residues" evidence="1">
    <location>
        <begin position="156"/>
        <end position="166"/>
    </location>
</feature>
<keyword evidence="3" id="KW-1185">Reference proteome</keyword>
<comment type="caution">
    <text evidence="2">The sequence shown here is derived from an EMBL/GenBank/DDBJ whole genome shotgun (WGS) entry which is preliminary data.</text>
</comment>
<dbReference type="AlphaFoldDB" id="A0AAV5UCL3"/>
<feature type="compositionally biased region" description="Basic and acidic residues" evidence="1">
    <location>
        <begin position="367"/>
        <end position="391"/>
    </location>
</feature>
<protein>
    <submittedName>
        <fullName evidence="2">Uncharacterized protein</fullName>
    </submittedName>
</protein>
<evidence type="ECO:0000313" key="3">
    <source>
        <dbReference type="Proteomes" id="UP001432027"/>
    </source>
</evidence>
<organism evidence="2 3">
    <name type="scientific">Pristionchus entomophagus</name>
    <dbReference type="NCBI Taxonomy" id="358040"/>
    <lineage>
        <taxon>Eukaryota</taxon>
        <taxon>Metazoa</taxon>
        <taxon>Ecdysozoa</taxon>
        <taxon>Nematoda</taxon>
        <taxon>Chromadorea</taxon>
        <taxon>Rhabditida</taxon>
        <taxon>Rhabditina</taxon>
        <taxon>Diplogasteromorpha</taxon>
        <taxon>Diplogasteroidea</taxon>
        <taxon>Neodiplogasteridae</taxon>
        <taxon>Pristionchus</taxon>
    </lineage>
</organism>
<evidence type="ECO:0000313" key="2">
    <source>
        <dbReference type="EMBL" id="GMT04706.1"/>
    </source>
</evidence>
<dbReference type="Proteomes" id="UP001432027">
    <property type="component" value="Unassembled WGS sequence"/>
</dbReference>
<reference evidence="2" key="1">
    <citation type="submission" date="2023-10" db="EMBL/GenBank/DDBJ databases">
        <title>Genome assembly of Pristionchus species.</title>
        <authorList>
            <person name="Yoshida K."/>
            <person name="Sommer R.J."/>
        </authorList>
    </citation>
    <scope>NUCLEOTIDE SEQUENCE</scope>
    <source>
        <strain evidence="2">RS0144</strain>
    </source>
</reference>
<feature type="non-terminal residue" evidence="2">
    <location>
        <position position="581"/>
    </location>
</feature>
<feature type="compositionally biased region" description="Basic and acidic residues" evidence="1">
    <location>
        <begin position="1"/>
        <end position="72"/>
    </location>
</feature>